<accession>A0A1N7ETV5</accession>
<keyword evidence="1" id="KW-1133">Transmembrane helix</keyword>
<dbReference type="GO" id="GO:0051082">
    <property type="term" value="F:unfolded protein binding"/>
    <property type="evidence" value="ECO:0007669"/>
    <property type="project" value="InterPro"/>
</dbReference>
<protein>
    <submittedName>
        <fullName evidence="2">Uncharacterized protein</fullName>
    </submittedName>
</protein>
<dbReference type="EMBL" id="FTNU01000007">
    <property type="protein sequence ID" value="SIR91520.1"/>
    <property type="molecule type" value="Genomic_DNA"/>
</dbReference>
<dbReference type="AlphaFoldDB" id="A0A1N7ETV5"/>
<reference evidence="3" key="1">
    <citation type="submission" date="2017-01" db="EMBL/GenBank/DDBJ databases">
        <authorList>
            <person name="Varghese N."/>
            <person name="Submissions S."/>
        </authorList>
    </citation>
    <scope>NUCLEOTIDE SEQUENCE [LARGE SCALE GENOMIC DNA]</scope>
    <source>
        <strain evidence="3">DSM 21768</strain>
    </source>
</reference>
<dbReference type="RefSeq" id="WP_076555252.1">
    <property type="nucleotide sequence ID" value="NZ_FTNU01000007.1"/>
</dbReference>
<organism evidence="2 3">
    <name type="scientific">Moraxella cuniculi DSM 21768</name>
    <dbReference type="NCBI Taxonomy" id="1122245"/>
    <lineage>
        <taxon>Bacteria</taxon>
        <taxon>Pseudomonadati</taxon>
        <taxon>Pseudomonadota</taxon>
        <taxon>Gammaproteobacteria</taxon>
        <taxon>Moraxellales</taxon>
        <taxon>Moraxellaceae</taxon>
        <taxon>Moraxella</taxon>
    </lineage>
</organism>
<feature type="transmembrane region" description="Helical" evidence="1">
    <location>
        <begin position="490"/>
        <end position="514"/>
    </location>
</feature>
<keyword evidence="3" id="KW-1185">Reference proteome</keyword>
<dbReference type="Proteomes" id="UP000187495">
    <property type="component" value="Unassembled WGS sequence"/>
</dbReference>
<feature type="transmembrane region" description="Helical" evidence="1">
    <location>
        <begin position="407"/>
        <end position="428"/>
    </location>
</feature>
<sequence length="534" mass="60517">MYQADGYHPQADIDILLKGLQALIDGNQAVADDLSVSDWSASTFSLTLSVNWLFSGYSDKQTKAGNHKQDICFANTQELDKHYHNLMNEASFGQSLRQNFLQNIRSLNKQALLEYQQPYTFHQFEPFSIFEDCGTCHAVGKVSCTDCGGRGNKSCWDCGGGGQESYQVPIYDNKNQIRGYQTQYRSCSACFGSGRQRCGTCSGSGRVACNDCAGHGFFTHIYQIKAQAQPTFHLSHTNPFEPDEFNQLFVDKGAEFFAKHIDLALTDECAIEQDTHQFVYQGQSIAFDILLMMKQKQFYCAAFSSPPYAYVRPYLFDELFFDEWQFLKNAQDKKGNIAKNNAQAFFFKYMNQPVLDSALKDIAKNNHAPRTAVKIACQNYISDEMANNIGRSLWYILDKVSPTHSKLAWVFGVVPACFWLGVVAVYHLQTVSGVFDAATKMIKTIWQSMLVILICAGVSWLLSRLFVWAINQKIPKEYHQAANNRLMLRYYLMTMGVVVVLAIIYAVLVNYGYLPPMSDRWYLLLMAIKGKLPF</sequence>
<name>A0A1N7ETV5_9GAMM</name>
<dbReference type="GO" id="GO:0031072">
    <property type="term" value="F:heat shock protein binding"/>
    <property type="evidence" value="ECO:0007669"/>
    <property type="project" value="InterPro"/>
</dbReference>
<dbReference type="PANTHER" id="PTHR48465:SF1">
    <property type="entry name" value="PROTEIN SSUH2 HOMOLOG"/>
    <property type="match status" value="1"/>
</dbReference>
<gene>
    <name evidence="2" type="ORF">SAMN02745664_10771</name>
</gene>
<proteinExistence type="predicted"/>
<dbReference type="STRING" id="34061.B0189_05540"/>
<keyword evidence="1" id="KW-0472">Membrane</keyword>
<evidence type="ECO:0000313" key="2">
    <source>
        <dbReference type="EMBL" id="SIR91520.1"/>
    </source>
</evidence>
<dbReference type="CDD" id="cd10719">
    <property type="entry name" value="DnaJ_zf"/>
    <property type="match status" value="1"/>
</dbReference>
<dbReference type="InterPro" id="IPR001305">
    <property type="entry name" value="HSP_DnaJ_Cys-rich_dom"/>
</dbReference>
<dbReference type="InterPro" id="IPR052789">
    <property type="entry name" value="SSUH2_homolog"/>
</dbReference>
<evidence type="ECO:0000313" key="3">
    <source>
        <dbReference type="Proteomes" id="UP000187495"/>
    </source>
</evidence>
<dbReference type="PANTHER" id="PTHR48465">
    <property type="entry name" value="PROTEIN SSUH2 HOMOLOG"/>
    <property type="match status" value="1"/>
</dbReference>
<keyword evidence="1" id="KW-0812">Transmembrane</keyword>
<feature type="transmembrane region" description="Helical" evidence="1">
    <location>
        <begin position="449"/>
        <end position="470"/>
    </location>
</feature>
<evidence type="ECO:0000256" key="1">
    <source>
        <dbReference type="SAM" id="Phobius"/>
    </source>
</evidence>